<keyword evidence="2" id="KW-0472">Membrane</keyword>
<name>A0ABW2Y3S1_9BIFI</name>
<dbReference type="Proteomes" id="UP001597036">
    <property type="component" value="Unassembled WGS sequence"/>
</dbReference>
<keyword evidence="2" id="KW-0812">Transmembrane</keyword>
<dbReference type="EMBL" id="JBHTHQ010000011">
    <property type="protein sequence ID" value="MFD0704386.1"/>
    <property type="molecule type" value="Genomic_DNA"/>
</dbReference>
<evidence type="ECO:0000313" key="4">
    <source>
        <dbReference type="EMBL" id="MFD0704386.1"/>
    </source>
</evidence>
<keyword evidence="5" id="KW-1185">Reference proteome</keyword>
<evidence type="ECO:0000256" key="1">
    <source>
        <dbReference type="SAM" id="MobiDB-lite"/>
    </source>
</evidence>
<sequence length="455" mass="49698">MTSVNTSSNVASSQAPASTSVSARLGQFQFHASGKFRVLQLSDIQDGPKVSADTIRLIAAACDAARPDLVVFTGNQIAGYDSAYSSTFIKRTWLDRRLEPAASDKEKTRSLVRSTLSQILKPIVQRQIPFAVTFGNHDFQCGLSLEEQIEIYREFPGCLNPSPGAAEGQLHGDISSGSTSGDKDTSNAVSVIDTKAFMPEQIIINSGMPGTFTLPVRDQYNSRNLVGLTIINSGDYAPEGGYAQLSRKTLQFMKQSVRDIDVRAMVFQHMPVHKFYDLLRQVPAATVNAIQGYRSFESHSYVLDDNRTLAGSYLGEGISCPDKDSGEFKFLQENNYFALSAAHDHRNGFAGVVDGILLAATPTAGFSTYGPSPEKRAARLFEFDVRHPYEPRTQLLEFGTLVGKPSGNKAYALASTYMPNNTGEAINLLRKPRVFASIATILAATVSWFTFGRKK</sequence>
<proteinExistence type="predicted"/>
<dbReference type="SUPFAM" id="SSF56300">
    <property type="entry name" value="Metallo-dependent phosphatases"/>
    <property type="match status" value="1"/>
</dbReference>
<dbReference type="PANTHER" id="PTHR32440:SF0">
    <property type="entry name" value="PHOSPHATASE DCR2-RELATED"/>
    <property type="match status" value="1"/>
</dbReference>
<feature type="domain" description="Calcineurin-like phosphoesterase" evidence="3">
    <location>
        <begin position="36"/>
        <end position="166"/>
    </location>
</feature>
<accession>A0ABW2Y3S1</accession>
<feature type="transmembrane region" description="Helical" evidence="2">
    <location>
        <begin position="434"/>
        <end position="451"/>
    </location>
</feature>
<feature type="region of interest" description="Disordered" evidence="1">
    <location>
        <begin position="166"/>
        <end position="186"/>
    </location>
</feature>
<evidence type="ECO:0000256" key="2">
    <source>
        <dbReference type="SAM" id="Phobius"/>
    </source>
</evidence>
<organism evidence="4 5">
    <name type="scientific">Alloscardovia venturai</name>
    <dbReference type="NCBI Taxonomy" id="1769421"/>
    <lineage>
        <taxon>Bacteria</taxon>
        <taxon>Bacillati</taxon>
        <taxon>Actinomycetota</taxon>
        <taxon>Actinomycetes</taxon>
        <taxon>Bifidobacteriales</taxon>
        <taxon>Bifidobacteriaceae</taxon>
        <taxon>Alloscardovia</taxon>
    </lineage>
</organism>
<dbReference type="InterPro" id="IPR029052">
    <property type="entry name" value="Metallo-depent_PP-like"/>
</dbReference>
<protein>
    <submittedName>
        <fullName evidence="4">Metallophosphoesterase</fullName>
    </submittedName>
</protein>
<dbReference type="InterPro" id="IPR004843">
    <property type="entry name" value="Calcineurin-like_PHP"/>
</dbReference>
<dbReference type="RefSeq" id="WP_377937842.1">
    <property type="nucleotide sequence ID" value="NZ_JBHTHQ010000011.1"/>
</dbReference>
<evidence type="ECO:0000259" key="3">
    <source>
        <dbReference type="Pfam" id="PF00149"/>
    </source>
</evidence>
<evidence type="ECO:0000313" key="5">
    <source>
        <dbReference type="Proteomes" id="UP001597036"/>
    </source>
</evidence>
<comment type="caution">
    <text evidence="4">The sequence shown here is derived from an EMBL/GenBank/DDBJ whole genome shotgun (WGS) entry which is preliminary data.</text>
</comment>
<reference evidence="5" key="1">
    <citation type="journal article" date="2019" name="Int. J. Syst. Evol. Microbiol.">
        <title>The Global Catalogue of Microorganisms (GCM) 10K type strain sequencing project: providing services to taxonomists for standard genome sequencing and annotation.</title>
        <authorList>
            <consortium name="The Broad Institute Genomics Platform"/>
            <consortium name="The Broad Institute Genome Sequencing Center for Infectious Disease"/>
            <person name="Wu L."/>
            <person name="Ma J."/>
        </authorList>
    </citation>
    <scope>NUCLEOTIDE SEQUENCE [LARGE SCALE GENOMIC DNA]</scope>
    <source>
        <strain evidence="5">CCM 8604</strain>
    </source>
</reference>
<keyword evidence="2" id="KW-1133">Transmembrane helix</keyword>
<dbReference type="Gene3D" id="3.60.21.10">
    <property type="match status" value="1"/>
</dbReference>
<dbReference type="Pfam" id="PF00149">
    <property type="entry name" value="Metallophos"/>
    <property type="match status" value="1"/>
</dbReference>
<dbReference type="PANTHER" id="PTHR32440">
    <property type="entry name" value="PHOSPHATASE DCR2-RELATED-RELATED"/>
    <property type="match status" value="1"/>
</dbReference>
<gene>
    <name evidence="4" type="ORF">ACFQY8_01285</name>
</gene>